<name>A0ABN0Y053_9BACL</name>
<proteinExistence type="predicted"/>
<evidence type="ECO:0000256" key="1">
    <source>
        <dbReference type="SAM" id="Coils"/>
    </source>
</evidence>
<dbReference type="CDD" id="cd02440">
    <property type="entry name" value="AdoMet_MTases"/>
    <property type="match status" value="1"/>
</dbReference>
<dbReference type="Proteomes" id="UP001500340">
    <property type="component" value="Unassembled WGS sequence"/>
</dbReference>
<reference evidence="2 3" key="1">
    <citation type="journal article" date="2019" name="Int. J. Syst. Evol. Microbiol.">
        <title>The Global Catalogue of Microorganisms (GCM) 10K type strain sequencing project: providing services to taxonomists for standard genome sequencing and annotation.</title>
        <authorList>
            <consortium name="The Broad Institute Genomics Platform"/>
            <consortium name="The Broad Institute Genome Sequencing Center for Infectious Disease"/>
            <person name="Wu L."/>
            <person name="Ma J."/>
        </authorList>
    </citation>
    <scope>NUCLEOTIDE SEQUENCE [LARGE SCALE GENOMIC DNA]</scope>
    <source>
        <strain evidence="2 3">JCM 12774</strain>
    </source>
</reference>
<organism evidence="2 3">
    <name type="scientific">Paenibacillus motobuensis</name>
    <dbReference type="NCBI Taxonomy" id="295324"/>
    <lineage>
        <taxon>Bacteria</taxon>
        <taxon>Bacillati</taxon>
        <taxon>Bacillota</taxon>
        <taxon>Bacilli</taxon>
        <taxon>Bacillales</taxon>
        <taxon>Paenibacillaceae</taxon>
        <taxon>Paenibacillus</taxon>
    </lineage>
</organism>
<dbReference type="PANTHER" id="PTHR43861">
    <property type="entry name" value="TRANS-ACONITATE 2-METHYLTRANSFERASE-RELATED"/>
    <property type="match status" value="1"/>
</dbReference>
<evidence type="ECO:0000313" key="2">
    <source>
        <dbReference type="EMBL" id="GAA0378637.1"/>
    </source>
</evidence>
<dbReference type="SUPFAM" id="SSF53335">
    <property type="entry name" value="S-adenosyl-L-methionine-dependent methyltransferases"/>
    <property type="match status" value="1"/>
</dbReference>
<dbReference type="PANTHER" id="PTHR43861:SF6">
    <property type="entry name" value="METHYLTRANSFERASE TYPE 11"/>
    <property type="match status" value="1"/>
</dbReference>
<feature type="coiled-coil region" evidence="1">
    <location>
        <begin position="278"/>
        <end position="340"/>
    </location>
</feature>
<accession>A0ABN0Y053</accession>
<dbReference type="Gene3D" id="3.40.50.150">
    <property type="entry name" value="Vaccinia Virus protein VP39"/>
    <property type="match status" value="1"/>
</dbReference>
<sequence>MGYFNHYSKWHNHKDPQYVEYMKKKFSRIFEGYLPVSKDAAILEIGCSNGMALITLRDMGYNNILGIELDQELVSITRKLDLVVKNENAMEYVKLTDKKFDFIYMFDVLEHFDVSEIPNFLENLYRILNDNGVLLIITPNATSPAGSYFRYIDWTHETSFTPTSISYLVEEAGFKKILITDESLIEKPRRIDYEYEESFISDQERSDRARFYESFARWEMTSMFGSDTYNLLVTPNMKVVACKCNLEKIDLQVVPSSDGIFDFYNWVEQVEDYNQKFIEFERKMLKHSENKLNELNENISCIEFSIEKGEENIELLSFDYLLVKNQLEKLQEEVAQVILDKEKRNNIILSIFKKSMIKKHRSLWWRIYFKIKSPKFINIVKNSELFDEEYYLENYSDVALSGMSPIYHYLVYGAYEGRNPSEHFDTDKFILDNPEILLYNINPLIYKIEKIKNPR</sequence>
<evidence type="ECO:0000313" key="3">
    <source>
        <dbReference type="Proteomes" id="UP001500340"/>
    </source>
</evidence>
<gene>
    <name evidence="2" type="ORF">GCM10008933_07300</name>
</gene>
<protein>
    <recommendedName>
        <fullName evidence="4">Methyltransferase type 11 domain-containing protein</fullName>
    </recommendedName>
</protein>
<evidence type="ECO:0008006" key="4">
    <source>
        <dbReference type="Google" id="ProtNLM"/>
    </source>
</evidence>
<keyword evidence="3" id="KW-1185">Reference proteome</keyword>
<dbReference type="EMBL" id="BAAACX010000005">
    <property type="protein sequence ID" value="GAA0378637.1"/>
    <property type="molecule type" value="Genomic_DNA"/>
</dbReference>
<comment type="caution">
    <text evidence="2">The sequence shown here is derived from an EMBL/GenBank/DDBJ whole genome shotgun (WGS) entry which is preliminary data.</text>
</comment>
<dbReference type="RefSeq" id="WP_343857618.1">
    <property type="nucleotide sequence ID" value="NZ_BAAACX010000005.1"/>
</dbReference>
<keyword evidence="1" id="KW-0175">Coiled coil</keyword>
<dbReference type="Pfam" id="PF13489">
    <property type="entry name" value="Methyltransf_23"/>
    <property type="match status" value="1"/>
</dbReference>
<dbReference type="InterPro" id="IPR029063">
    <property type="entry name" value="SAM-dependent_MTases_sf"/>
</dbReference>